<name>A0A2G4R124_9BACT</name>
<reference evidence="1 4" key="4">
    <citation type="journal article" date="2021" name="Syst. Appl. Microbiol.">
        <title>nCampylobacter vulpis sp. nov. isolated from wild red foxes.</title>
        <authorList>
            <person name="Parisi A."/>
            <person name="Chiara M."/>
            <person name="Caffara M."/>
            <person name="Mion D."/>
            <person name="Miller W.G."/>
            <person name="Caruso M."/>
            <person name="Manzari C."/>
            <person name="Florio D."/>
            <person name="Capozzi L."/>
            <person name="D'Erchia A.M."/>
            <person name="Manzulli V."/>
            <person name="Zanoni R.G."/>
        </authorList>
    </citation>
    <scope>NUCLEOTIDE SEQUENCE [LARGE SCALE GENOMIC DNA]</scope>
    <source>
        <strain evidence="1 4">52/13</strain>
    </source>
</reference>
<gene>
    <name evidence="2" type="ORF">AA994_05580</name>
    <name evidence="1" type="ORF">CVU5213_00740</name>
</gene>
<organism evidence="2 3">
    <name type="scientific">Campylobacter vulpis</name>
    <dbReference type="NCBI Taxonomy" id="1655500"/>
    <lineage>
        <taxon>Bacteria</taxon>
        <taxon>Pseudomonadati</taxon>
        <taxon>Campylobacterota</taxon>
        <taxon>Epsilonproteobacteria</taxon>
        <taxon>Campylobacterales</taxon>
        <taxon>Campylobacteraceae</taxon>
        <taxon>Campylobacter</taxon>
    </lineage>
</organism>
<keyword evidence="4" id="KW-1185">Reference proteome</keyword>
<sequence length="119" mass="13688">MKIAFSRINSTAYPFRLNLENMVFEGNLSRVNSQLVKIQAKMQGFVYRPCDRCGAELELHIDEKLNLLASDGLYKDPKNELSDTIEFFDAHIDLLEIAMGELEAYLSDYFYCNSCSEKD</sequence>
<accession>A0A2G4R124</accession>
<evidence type="ECO:0000313" key="1">
    <source>
        <dbReference type="EMBL" id="MBS4240272.1"/>
    </source>
</evidence>
<dbReference type="EMBL" id="VJYU01000002">
    <property type="protein sequence ID" value="MBS4240272.1"/>
    <property type="molecule type" value="Genomic_DNA"/>
</dbReference>
<evidence type="ECO:0000313" key="2">
    <source>
        <dbReference type="EMBL" id="PHY90269.1"/>
    </source>
</evidence>
<evidence type="ECO:0000313" key="3">
    <source>
        <dbReference type="Proteomes" id="UP000237472"/>
    </source>
</evidence>
<dbReference type="GeneID" id="77266267"/>
<reference evidence="1" key="3">
    <citation type="submission" date="2019-07" db="EMBL/GenBank/DDBJ databases">
        <authorList>
            <person name="Miller W.G."/>
        </authorList>
    </citation>
    <scope>NUCLEOTIDE SEQUENCE</scope>
    <source>
        <strain evidence="1">52/13</strain>
    </source>
</reference>
<reference evidence="2" key="2">
    <citation type="submission" date="2015-06" db="EMBL/GenBank/DDBJ databases">
        <authorList>
            <person name="Hoefler B.C."/>
            <person name="Straight P.D."/>
        </authorList>
    </citation>
    <scope>NUCLEOTIDE SEQUENCE [LARGE SCALE GENOMIC DNA]</scope>
    <source>
        <strain evidence="2">73/13</strain>
    </source>
</reference>
<dbReference type="OrthoDB" id="5361472at2"/>
<protein>
    <recommendedName>
        <fullName evidence="5">DUF177 domain-containing protein</fullName>
    </recommendedName>
</protein>
<proteinExistence type="predicted"/>
<evidence type="ECO:0000313" key="4">
    <source>
        <dbReference type="Proteomes" id="UP000811399"/>
    </source>
</evidence>
<dbReference type="RefSeq" id="WP_099461770.1">
    <property type="nucleotide sequence ID" value="NZ_CP041617.1"/>
</dbReference>
<dbReference type="Proteomes" id="UP000811399">
    <property type="component" value="Unassembled WGS sequence"/>
</dbReference>
<comment type="caution">
    <text evidence="2">The sequence shown here is derived from an EMBL/GenBank/DDBJ whole genome shotgun (WGS) entry which is preliminary data.</text>
</comment>
<dbReference type="Proteomes" id="UP000237472">
    <property type="component" value="Unassembled WGS sequence"/>
</dbReference>
<dbReference type="AlphaFoldDB" id="A0A2G4R124"/>
<evidence type="ECO:0008006" key="5">
    <source>
        <dbReference type="Google" id="ProtNLM"/>
    </source>
</evidence>
<reference evidence="3" key="1">
    <citation type="submission" date="2015-06" db="EMBL/GenBank/DDBJ databases">
        <authorList>
            <person name="Parisi A."/>
            <person name="Chiara M."/>
            <person name="Florio D."/>
            <person name="Miccolupo A."/>
            <person name="Manzari C."/>
            <person name="Mion D."/>
            <person name="Caruso M."/>
            <person name="D'erchia A.M."/>
            <person name="Zanoni R."/>
        </authorList>
    </citation>
    <scope>NUCLEOTIDE SEQUENCE [LARGE SCALE GENOMIC DNA]</scope>
    <source>
        <strain evidence="3">73/13</strain>
    </source>
</reference>
<dbReference type="EMBL" id="LDWY01000068">
    <property type="protein sequence ID" value="PHY90269.1"/>
    <property type="molecule type" value="Genomic_DNA"/>
</dbReference>